<dbReference type="GO" id="GO:0003677">
    <property type="term" value="F:DNA binding"/>
    <property type="evidence" value="ECO:0007669"/>
    <property type="project" value="UniProtKB-KW"/>
</dbReference>
<evidence type="ECO:0000256" key="5">
    <source>
        <dbReference type="ARBA" id="ARBA00023159"/>
    </source>
</evidence>
<evidence type="ECO:0000256" key="2">
    <source>
        <dbReference type="ARBA" id="ARBA00022840"/>
    </source>
</evidence>
<dbReference type="Pfam" id="PF00158">
    <property type="entry name" value="Sigma54_activat"/>
    <property type="match status" value="1"/>
</dbReference>
<dbReference type="Gene3D" id="1.10.8.60">
    <property type="match status" value="1"/>
</dbReference>
<dbReference type="SMART" id="SM00382">
    <property type="entry name" value="AAA"/>
    <property type="match status" value="1"/>
</dbReference>
<accession>A0ABN7LIL7</accession>
<dbReference type="Gene3D" id="1.10.10.60">
    <property type="entry name" value="Homeodomain-like"/>
    <property type="match status" value="1"/>
</dbReference>
<comment type="caution">
    <text evidence="8">The sequence shown here is derived from an EMBL/GenBank/DDBJ whole genome shotgun (WGS) entry which is preliminary data.</text>
</comment>
<dbReference type="SUPFAM" id="SSF52540">
    <property type="entry name" value="P-loop containing nucleoside triphosphate hydrolases"/>
    <property type="match status" value="1"/>
</dbReference>
<dbReference type="PANTHER" id="PTHR32071:SF117">
    <property type="entry name" value="PTS-DEPENDENT DIHYDROXYACETONE KINASE OPERON REGULATORY PROTEIN-RELATED"/>
    <property type="match status" value="1"/>
</dbReference>
<dbReference type="InterPro" id="IPR002197">
    <property type="entry name" value="HTH_Fis"/>
</dbReference>
<keyword evidence="5" id="KW-0010">Activator</keyword>
<dbReference type="InterPro" id="IPR025944">
    <property type="entry name" value="Sigma_54_int_dom_CS"/>
</dbReference>
<dbReference type="PROSITE" id="PS50045">
    <property type="entry name" value="SIGMA54_INTERACT_4"/>
    <property type="match status" value="1"/>
</dbReference>
<keyword evidence="1" id="KW-0547">Nucleotide-binding</keyword>
<dbReference type="InterPro" id="IPR002078">
    <property type="entry name" value="Sigma_54_int"/>
</dbReference>
<dbReference type="InterPro" id="IPR027417">
    <property type="entry name" value="P-loop_NTPase"/>
</dbReference>
<dbReference type="CDD" id="cd00009">
    <property type="entry name" value="AAA"/>
    <property type="match status" value="1"/>
</dbReference>
<dbReference type="Pfam" id="PF02954">
    <property type="entry name" value="HTH_8"/>
    <property type="match status" value="1"/>
</dbReference>
<organism evidence="8 9">
    <name type="scientific">Nitrospira defluvii</name>
    <dbReference type="NCBI Taxonomy" id="330214"/>
    <lineage>
        <taxon>Bacteria</taxon>
        <taxon>Pseudomonadati</taxon>
        <taxon>Nitrospirota</taxon>
        <taxon>Nitrospiria</taxon>
        <taxon>Nitrospirales</taxon>
        <taxon>Nitrospiraceae</taxon>
        <taxon>Nitrospira</taxon>
    </lineage>
</organism>
<dbReference type="EMBL" id="CAJNBJ010000008">
    <property type="protein sequence ID" value="CAE6743343.1"/>
    <property type="molecule type" value="Genomic_DNA"/>
</dbReference>
<evidence type="ECO:0000313" key="8">
    <source>
        <dbReference type="EMBL" id="CAE6743343.1"/>
    </source>
</evidence>
<dbReference type="InterPro" id="IPR009057">
    <property type="entry name" value="Homeodomain-like_sf"/>
</dbReference>
<keyword evidence="9" id="KW-1185">Reference proteome</keyword>
<dbReference type="Gene3D" id="3.40.50.300">
    <property type="entry name" value="P-loop containing nucleotide triphosphate hydrolases"/>
    <property type="match status" value="1"/>
</dbReference>
<dbReference type="SUPFAM" id="SSF46689">
    <property type="entry name" value="Homeodomain-like"/>
    <property type="match status" value="1"/>
</dbReference>
<name>A0ABN7LIL7_9BACT</name>
<proteinExistence type="predicted"/>
<evidence type="ECO:0000256" key="1">
    <source>
        <dbReference type="ARBA" id="ARBA00022741"/>
    </source>
</evidence>
<dbReference type="InterPro" id="IPR025943">
    <property type="entry name" value="Sigma_54_int_dom_ATP-bd_2"/>
</dbReference>
<sequence>MVQCPHMGILYDTRDRFHILSALLQTKTLRQFDKRLQDELLPILGCSTIGLYLYSETAAAFSPVSDIFRDPASPAYPIAQLPAAGTIKEAAVHAGQAILANDLSNAPWTEAQAIDPRIYRRSSVLAAPIIMPEDASTLTPAKTLAVIVAVSLEASDSFTEEDRGFLEVFGQHIAPVLTAVLAAEERDTLVAINSQVVLGAITLDNLIYSIQPILRDVIHHDVIGLVRFVGETHNRWFDIVACEGVDIDQEALRQFPFEHMAAAEILATGKPLLLTGHNQERFAEHRYFESLGVFSAMLCPLLVRGRPYGFLAIGSKRRNAFSQRDLALTEQIGFHLSHAITNLSAYDEIRQLKDQLEQENVYLREEMGASLDLKSLVGDSPALQKSLRAIEMVAPTDSTVLITGETGTGKELVAQAIHRLSPRQHKALITVNCAALPPTLIESELFGHEKGAFTSATSRKLGRFELAHGGTIFLDEVGELPIDVQMKLLRVLEAQEFNRVGGTQTIRVDVRVLAATNVDLDQAITRNTFRADLFYRLNVFPIRLPTLRERLQDIPLLARHFARKYSQRHRKPVTRIHSAALQALSAYDWPGNVRELEHVIERAVIVSRGSTITIEELDGLGRTNASAPHPRTLAEAERAHILDTLIRTNWVLAGKQGAAEHLGMKRSTLQHRMKKLAITRPPQKKH</sequence>
<evidence type="ECO:0000313" key="9">
    <source>
        <dbReference type="Proteomes" id="UP000675880"/>
    </source>
</evidence>
<dbReference type="Pfam" id="PF13185">
    <property type="entry name" value="GAF_2"/>
    <property type="match status" value="1"/>
</dbReference>
<dbReference type="Pfam" id="PF25601">
    <property type="entry name" value="AAA_lid_14"/>
    <property type="match status" value="1"/>
</dbReference>
<evidence type="ECO:0000259" key="7">
    <source>
        <dbReference type="PROSITE" id="PS50045"/>
    </source>
</evidence>
<dbReference type="PROSITE" id="PS00688">
    <property type="entry name" value="SIGMA54_INTERACT_3"/>
    <property type="match status" value="1"/>
</dbReference>
<dbReference type="InterPro" id="IPR003018">
    <property type="entry name" value="GAF"/>
</dbReference>
<gene>
    <name evidence="8" type="primary">hyfR</name>
    <name evidence="8" type="ORF">NSPZN2_160017</name>
</gene>
<protein>
    <submittedName>
        <fullName evidence="8">DNA-binding transcriptional activator HyfR</fullName>
    </submittedName>
</protein>
<dbReference type="SUPFAM" id="SSF55781">
    <property type="entry name" value="GAF domain-like"/>
    <property type="match status" value="2"/>
</dbReference>
<dbReference type="PROSITE" id="PS00676">
    <property type="entry name" value="SIGMA54_INTERACT_2"/>
    <property type="match status" value="1"/>
</dbReference>
<dbReference type="InterPro" id="IPR003593">
    <property type="entry name" value="AAA+_ATPase"/>
</dbReference>
<dbReference type="PROSITE" id="PS00675">
    <property type="entry name" value="SIGMA54_INTERACT_1"/>
    <property type="match status" value="1"/>
</dbReference>
<keyword evidence="3" id="KW-0805">Transcription regulation</keyword>
<dbReference type="InterPro" id="IPR029016">
    <property type="entry name" value="GAF-like_dom_sf"/>
</dbReference>
<dbReference type="SMART" id="SM00065">
    <property type="entry name" value="GAF"/>
    <property type="match status" value="2"/>
</dbReference>
<dbReference type="Pfam" id="PF01590">
    <property type="entry name" value="GAF"/>
    <property type="match status" value="1"/>
</dbReference>
<keyword evidence="4 8" id="KW-0238">DNA-binding</keyword>
<dbReference type="InterPro" id="IPR025662">
    <property type="entry name" value="Sigma_54_int_dom_ATP-bd_1"/>
</dbReference>
<keyword evidence="6" id="KW-0804">Transcription</keyword>
<dbReference type="InterPro" id="IPR058031">
    <property type="entry name" value="AAA_lid_NorR"/>
</dbReference>
<evidence type="ECO:0000256" key="4">
    <source>
        <dbReference type="ARBA" id="ARBA00023125"/>
    </source>
</evidence>
<dbReference type="PANTHER" id="PTHR32071">
    <property type="entry name" value="TRANSCRIPTIONAL REGULATORY PROTEIN"/>
    <property type="match status" value="1"/>
</dbReference>
<dbReference type="Proteomes" id="UP000675880">
    <property type="component" value="Unassembled WGS sequence"/>
</dbReference>
<dbReference type="Gene3D" id="3.30.450.40">
    <property type="match status" value="2"/>
</dbReference>
<reference evidence="8 9" key="1">
    <citation type="submission" date="2021-02" db="EMBL/GenBank/DDBJ databases">
        <authorList>
            <person name="Han P."/>
        </authorList>
    </citation>
    <scope>NUCLEOTIDE SEQUENCE [LARGE SCALE GENOMIC DNA]</scope>
    <source>
        <strain evidence="8">Candidatus Nitrospira sp. ZN2</strain>
    </source>
</reference>
<feature type="domain" description="Sigma-54 factor interaction" evidence="7">
    <location>
        <begin position="376"/>
        <end position="605"/>
    </location>
</feature>
<keyword evidence="2" id="KW-0067">ATP-binding</keyword>
<evidence type="ECO:0000256" key="3">
    <source>
        <dbReference type="ARBA" id="ARBA00023015"/>
    </source>
</evidence>
<evidence type="ECO:0000256" key="6">
    <source>
        <dbReference type="ARBA" id="ARBA00023163"/>
    </source>
</evidence>